<dbReference type="InterPro" id="IPR002523">
    <property type="entry name" value="MgTranspt_CorA/ZnTranspt_ZntB"/>
</dbReference>
<evidence type="ECO:0000256" key="9">
    <source>
        <dbReference type="ARBA" id="ARBA00023136"/>
    </source>
</evidence>
<evidence type="ECO:0000256" key="11">
    <source>
        <dbReference type="ARBA" id="ARBA00045497"/>
    </source>
</evidence>
<dbReference type="GO" id="GO:0000287">
    <property type="term" value="F:magnesium ion binding"/>
    <property type="evidence" value="ECO:0007669"/>
    <property type="project" value="TreeGrafter"/>
</dbReference>
<dbReference type="InterPro" id="IPR004488">
    <property type="entry name" value="Mg/Co-transport_prot_CorA"/>
</dbReference>
<evidence type="ECO:0000313" key="13">
    <source>
        <dbReference type="EMBL" id="SFH82316.1"/>
    </source>
</evidence>
<dbReference type="InterPro" id="IPR045861">
    <property type="entry name" value="CorA_cytoplasmic_dom"/>
</dbReference>
<dbReference type="RefSeq" id="WP_092048137.1">
    <property type="nucleotide sequence ID" value="NZ_FOQD01000003.1"/>
</dbReference>
<dbReference type="GO" id="GO:0005886">
    <property type="term" value="C:plasma membrane"/>
    <property type="evidence" value="ECO:0007669"/>
    <property type="project" value="UniProtKB-SubCell"/>
</dbReference>
<dbReference type="STRING" id="1576369.SAMN05421753_103111"/>
<evidence type="ECO:0000313" key="14">
    <source>
        <dbReference type="Proteomes" id="UP000199518"/>
    </source>
</evidence>
<dbReference type="Pfam" id="PF01544">
    <property type="entry name" value="CorA"/>
    <property type="match status" value="1"/>
</dbReference>
<dbReference type="SUPFAM" id="SSF143865">
    <property type="entry name" value="CorA soluble domain-like"/>
    <property type="match status" value="1"/>
</dbReference>
<comment type="similarity">
    <text evidence="2 12">Belongs to the CorA metal ion transporter (MIT) (TC 1.A.35) family.</text>
</comment>
<protein>
    <recommendedName>
        <fullName evidence="12">Magnesium transport protein CorA</fullName>
    </recommendedName>
</protein>
<dbReference type="SUPFAM" id="SSF144083">
    <property type="entry name" value="Magnesium transport protein CorA, transmembrane region"/>
    <property type="match status" value="1"/>
</dbReference>
<keyword evidence="5 12" id="KW-0812">Transmembrane</keyword>
<evidence type="ECO:0000256" key="7">
    <source>
        <dbReference type="ARBA" id="ARBA00022989"/>
    </source>
</evidence>
<dbReference type="OrthoDB" id="9803416at2"/>
<keyword evidence="14" id="KW-1185">Reference proteome</keyword>
<evidence type="ECO:0000256" key="12">
    <source>
        <dbReference type="RuleBase" id="RU362010"/>
    </source>
</evidence>
<dbReference type="PANTHER" id="PTHR46494:SF1">
    <property type="entry name" value="CORA FAMILY METAL ION TRANSPORTER (EUROFUNG)"/>
    <property type="match status" value="1"/>
</dbReference>
<dbReference type="Gene3D" id="3.30.460.20">
    <property type="entry name" value="CorA soluble domain-like"/>
    <property type="match status" value="1"/>
</dbReference>
<dbReference type="GO" id="GO:0015095">
    <property type="term" value="F:magnesium ion transmembrane transporter activity"/>
    <property type="evidence" value="ECO:0007669"/>
    <property type="project" value="UniProtKB-UniRule"/>
</dbReference>
<dbReference type="PANTHER" id="PTHR46494">
    <property type="entry name" value="CORA FAMILY METAL ION TRANSPORTER (EUROFUNG)"/>
    <property type="match status" value="1"/>
</dbReference>
<feature type="transmembrane region" description="Helical" evidence="12">
    <location>
        <begin position="299"/>
        <end position="317"/>
    </location>
</feature>
<name>A0A1I3D6K4_9PLAN</name>
<evidence type="ECO:0000256" key="4">
    <source>
        <dbReference type="ARBA" id="ARBA00022475"/>
    </source>
</evidence>
<evidence type="ECO:0000256" key="2">
    <source>
        <dbReference type="ARBA" id="ARBA00009765"/>
    </source>
</evidence>
<dbReference type="GO" id="GO:0050897">
    <property type="term" value="F:cobalt ion binding"/>
    <property type="evidence" value="ECO:0007669"/>
    <property type="project" value="TreeGrafter"/>
</dbReference>
<gene>
    <name evidence="12" type="primary">corA</name>
    <name evidence="13" type="ORF">SAMN05421753_103111</name>
</gene>
<dbReference type="Gene3D" id="1.20.58.340">
    <property type="entry name" value="Magnesium transport protein CorA, transmembrane region"/>
    <property type="match status" value="2"/>
</dbReference>
<dbReference type="InterPro" id="IPR045863">
    <property type="entry name" value="CorA_TM1_TM2"/>
</dbReference>
<organism evidence="13 14">
    <name type="scientific">Planctomicrobium piriforme</name>
    <dbReference type="NCBI Taxonomy" id="1576369"/>
    <lineage>
        <taxon>Bacteria</taxon>
        <taxon>Pseudomonadati</taxon>
        <taxon>Planctomycetota</taxon>
        <taxon>Planctomycetia</taxon>
        <taxon>Planctomycetales</taxon>
        <taxon>Planctomycetaceae</taxon>
        <taxon>Planctomicrobium</taxon>
    </lineage>
</organism>
<evidence type="ECO:0000256" key="5">
    <source>
        <dbReference type="ARBA" id="ARBA00022692"/>
    </source>
</evidence>
<evidence type="ECO:0000256" key="10">
    <source>
        <dbReference type="ARBA" id="ARBA00034269"/>
    </source>
</evidence>
<comment type="function">
    <text evidence="11">Mediates influx of magnesium ions. Alternates between open and closed states. Activated by low cytoplasmic Mg(2+) levels. Inactive when cytoplasmic Mg(2+) levels are high.</text>
</comment>
<dbReference type="AlphaFoldDB" id="A0A1I3D6K4"/>
<keyword evidence="3 12" id="KW-0813">Transport</keyword>
<evidence type="ECO:0000256" key="1">
    <source>
        <dbReference type="ARBA" id="ARBA00004651"/>
    </source>
</evidence>
<evidence type="ECO:0000256" key="8">
    <source>
        <dbReference type="ARBA" id="ARBA00023065"/>
    </source>
</evidence>
<dbReference type="GO" id="GO:0015087">
    <property type="term" value="F:cobalt ion transmembrane transporter activity"/>
    <property type="evidence" value="ECO:0007669"/>
    <property type="project" value="UniProtKB-UniRule"/>
</dbReference>
<evidence type="ECO:0000256" key="3">
    <source>
        <dbReference type="ARBA" id="ARBA00022448"/>
    </source>
</evidence>
<feature type="transmembrane region" description="Helical" evidence="12">
    <location>
        <begin position="337"/>
        <end position="359"/>
    </location>
</feature>
<sequence>MNITPPIYKRLARKYFHRRTAPGAAPGTLVSDKSKHPTTMRTMTYGSGQLVEQKIEQLDQLPKPHDGQVVWLDITGLADAPIIEAIGKTYSLHPLALEDVLHVHQRAKVDEYGNVLFVVARMLYDDRPLDSEQVSLFLAKNMVITFQEDPGDCFDIVRERIRQGGRICARGPDYLVYALIDAIIDAYFPRLESLGTDLDDIDAQITASRGRHSLSRLHEIRRILIFLRKLLWQHRDALNVLVRQENELIAPDTHVYLRDCLDHVVQLLDVAETDRDSCIGLQELALAEIGQRTNDVMRVLTLITTVFMPLTLIAGIYGMNFDPNSSPLNMPELRWFFGYPFALSLMSILAVIMLGFFWARGWFHR</sequence>
<keyword evidence="8 12" id="KW-0406">Ion transport</keyword>
<dbReference type="EMBL" id="FOQD01000003">
    <property type="protein sequence ID" value="SFH82316.1"/>
    <property type="molecule type" value="Genomic_DNA"/>
</dbReference>
<comment type="subcellular location">
    <subcellularLocation>
        <location evidence="1">Cell membrane</location>
        <topology evidence="1">Multi-pass membrane protein</topology>
    </subcellularLocation>
    <subcellularLocation>
        <location evidence="12">Membrane</location>
        <topology evidence="12">Multi-pass membrane protein</topology>
    </subcellularLocation>
</comment>
<keyword evidence="9 12" id="KW-0472">Membrane</keyword>
<keyword evidence="7 12" id="KW-1133">Transmembrane helix</keyword>
<dbReference type="FunFam" id="1.20.58.340:FF:000004">
    <property type="entry name" value="Magnesium transport protein CorA"/>
    <property type="match status" value="1"/>
</dbReference>
<dbReference type="Proteomes" id="UP000199518">
    <property type="component" value="Unassembled WGS sequence"/>
</dbReference>
<evidence type="ECO:0000256" key="6">
    <source>
        <dbReference type="ARBA" id="ARBA00022842"/>
    </source>
</evidence>
<proteinExistence type="inferred from homology"/>
<keyword evidence="6 12" id="KW-0460">Magnesium</keyword>
<accession>A0A1I3D6K4</accession>
<comment type="catalytic activity">
    <reaction evidence="10">
        <text>Mg(2+)(in) = Mg(2+)(out)</text>
        <dbReference type="Rhea" id="RHEA:29827"/>
        <dbReference type="ChEBI" id="CHEBI:18420"/>
    </reaction>
</comment>
<keyword evidence="4 12" id="KW-1003">Cell membrane</keyword>
<dbReference type="CDD" id="cd12828">
    <property type="entry name" value="TmCorA-like_1"/>
    <property type="match status" value="1"/>
</dbReference>
<dbReference type="NCBIfam" id="TIGR00383">
    <property type="entry name" value="corA"/>
    <property type="match status" value="1"/>
</dbReference>
<reference evidence="14" key="1">
    <citation type="submission" date="2016-10" db="EMBL/GenBank/DDBJ databases">
        <authorList>
            <person name="Varghese N."/>
            <person name="Submissions S."/>
        </authorList>
    </citation>
    <scope>NUCLEOTIDE SEQUENCE [LARGE SCALE GENOMIC DNA]</scope>
    <source>
        <strain evidence="14">DSM 26348</strain>
    </source>
</reference>